<dbReference type="EMBL" id="BMZF01000002">
    <property type="protein sequence ID" value="GHA47987.1"/>
    <property type="molecule type" value="Genomic_DNA"/>
</dbReference>
<keyword evidence="1" id="KW-0812">Transmembrane</keyword>
<sequence>MIIRNFVAATALSLAGITGTAFATTYTFDAGSSSITFDERRNACDCTISAEFVGDIPIVGRTSADTIPTVLIDWTATAAADATPEVAVFRVAIDLTYESDTGESVTGGTRGRVRIVARENSHVHTTVTFADNPVLNFANGDTLTVDLVDTFFWAFYNTTSGTSGSTITVTEGQQPSPVPVPAAGLLLLTALGGLGFVGRRRKRSDA</sequence>
<dbReference type="RefSeq" id="WP_189639608.1">
    <property type="nucleotide sequence ID" value="NZ_BMZF01000002.1"/>
</dbReference>
<feature type="transmembrane region" description="Helical" evidence="1">
    <location>
        <begin position="178"/>
        <end position="197"/>
    </location>
</feature>
<reference evidence="4" key="1">
    <citation type="journal article" date="2019" name="Int. J. Syst. Evol. Microbiol.">
        <title>The Global Catalogue of Microorganisms (GCM) 10K type strain sequencing project: providing services to taxonomists for standard genome sequencing and annotation.</title>
        <authorList>
            <consortium name="The Broad Institute Genomics Platform"/>
            <consortium name="The Broad Institute Genome Sequencing Center for Infectious Disease"/>
            <person name="Wu L."/>
            <person name="Ma J."/>
        </authorList>
    </citation>
    <scope>NUCLEOTIDE SEQUENCE [LARGE SCALE GENOMIC DNA]</scope>
    <source>
        <strain evidence="4">KCTC 32465</strain>
    </source>
</reference>
<dbReference type="NCBIfam" id="TIGR02595">
    <property type="entry name" value="PEP_CTERM"/>
    <property type="match status" value="1"/>
</dbReference>
<evidence type="ECO:0008006" key="5">
    <source>
        <dbReference type="Google" id="ProtNLM"/>
    </source>
</evidence>
<organism evidence="3 4">
    <name type="scientific">Paramylibacter ulvae</name>
    <dbReference type="NCBI Taxonomy" id="1651968"/>
    <lineage>
        <taxon>Bacteria</taxon>
        <taxon>Pseudomonadati</taxon>
        <taxon>Pseudomonadota</taxon>
        <taxon>Alphaproteobacteria</taxon>
        <taxon>Rhodobacterales</taxon>
        <taxon>Paracoccaceae</taxon>
        <taxon>Paramylibacter</taxon>
    </lineage>
</organism>
<accession>A0ABQ3CXD6</accession>
<gene>
    <name evidence="3" type="ORF">GCM10008927_11160</name>
</gene>
<dbReference type="InterPro" id="IPR013424">
    <property type="entry name" value="Ice-binding_C"/>
</dbReference>
<proteinExistence type="predicted"/>
<name>A0ABQ3CXD6_9RHOB</name>
<feature type="chain" id="PRO_5045357115" description="PEP-CTERM protein-sorting domain-containing protein" evidence="2">
    <location>
        <begin position="24"/>
        <end position="206"/>
    </location>
</feature>
<feature type="signal peptide" evidence="2">
    <location>
        <begin position="1"/>
        <end position="23"/>
    </location>
</feature>
<protein>
    <recommendedName>
        <fullName evidence="5">PEP-CTERM protein-sorting domain-containing protein</fullName>
    </recommendedName>
</protein>
<dbReference type="Proteomes" id="UP000634455">
    <property type="component" value="Unassembled WGS sequence"/>
</dbReference>
<evidence type="ECO:0000313" key="3">
    <source>
        <dbReference type="EMBL" id="GHA47987.1"/>
    </source>
</evidence>
<keyword evidence="1" id="KW-1133">Transmembrane helix</keyword>
<evidence type="ECO:0000313" key="4">
    <source>
        <dbReference type="Proteomes" id="UP000634455"/>
    </source>
</evidence>
<evidence type="ECO:0000256" key="1">
    <source>
        <dbReference type="SAM" id="Phobius"/>
    </source>
</evidence>
<evidence type="ECO:0000256" key="2">
    <source>
        <dbReference type="SAM" id="SignalP"/>
    </source>
</evidence>
<comment type="caution">
    <text evidence="3">The sequence shown here is derived from an EMBL/GenBank/DDBJ whole genome shotgun (WGS) entry which is preliminary data.</text>
</comment>
<keyword evidence="1" id="KW-0472">Membrane</keyword>
<keyword evidence="2" id="KW-0732">Signal</keyword>
<dbReference type="NCBIfam" id="TIGR03370">
    <property type="entry name" value="VPLPA-CTERM"/>
    <property type="match status" value="1"/>
</dbReference>
<dbReference type="InterPro" id="IPR022472">
    <property type="entry name" value="VPLPA-CTERM"/>
</dbReference>
<keyword evidence="4" id="KW-1185">Reference proteome</keyword>